<dbReference type="InterPro" id="IPR013761">
    <property type="entry name" value="SAM/pointed_sf"/>
</dbReference>
<evidence type="ECO:0000313" key="3">
    <source>
        <dbReference type="Proteomes" id="UP000095280"/>
    </source>
</evidence>
<proteinExistence type="predicted"/>
<organism evidence="3 4">
    <name type="scientific">Macrostomum lignano</name>
    <dbReference type="NCBI Taxonomy" id="282301"/>
    <lineage>
        <taxon>Eukaryota</taxon>
        <taxon>Metazoa</taxon>
        <taxon>Spiralia</taxon>
        <taxon>Lophotrochozoa</taxon>
        <taxon>Platyhelminthes</taxon>
        <taxon>Rhabditophora</taxon>
        <taxon>Macrostomorpha</taxon>
        <taxon>Macrostomida</taxon>
        <taxon>Macrostomidae</taxon>
        <taxon>Macrostomum</taxon>
    </lineage>
</organism>
<sequence>RCGKLAASESHDGIGSQPAELTEDDAAASTSAEAAAPEETADSAGNSREKASIFVAYSPEADFLEKRFIARLVKELKAVGLADSVWFDKDEGLFESSAWVACSLEAAEKCFAAVLFLSESFFSSRLALHTMRTLAERLHDNRASLHLFAVLLDAEGQSGLERQCPPILAEAIRRGDGDASAASLVDIAESRRRGAAEYELIAQCSARLAPQLERFATDFRPLLPEPLLAPGYTGQFASKRFLAWTVNDLQEWLHSLDIREFYRQQFAEQGVDGFLAYSLTDADLAGSLRVDVQLSRKKLTREILNRLQAEQRDSWSGRCRLTKPRPGCVFLVCDPRRDAKTRDALKLALERRRVRVSHVEELDESRDDFLRKNGPAMAACGHVLVLLTEHSPRSAVFYHCVMFAEWLGRRVIVLFLTNCWFQLRPALRALLYDAQGLDFSGQPVADSLDELGSAIVAPERTHPAVVLEQSYVRKLARKLPPAGYLAHTSGEPMYSCWVVRAGRERDRMCISIDIHYNFEATLALFINFFAILLA</sequence>
<name>A0A1I8FXF5_9PLAT</name>
<feature type="region of interest" description="Disordered" evidence="1">
    <location>
        <begin position="1"/>
        <end position="47"/>
    </location>
</feature>
<dbReference type="SUPFAM" id="SSF47769">
    <property type="entry name" value="SAM/Pointed domain"/>
    <property type="match status" value="1"/>
</dbReference>
<dbReference type="Gene3D" id="1.10.150.50">
    <property type="entry name" value="Transcription Factor, Ets-1"/>
    <property type="match status" value="1"/>
</dbReference>
<dbReference type="SUPFAM" id="SSF52200">
    <property type="entry name" value="Toll/Interleukin receptor TIR domain"/>
    <property type="match status" value="1"/>
</dbReference>
<keyword evidence="3" id="KW-1185">Reference proteome</keyword>
<dbReference type="Gene3D" id="3.40.50.10140">
    <property type="entry name" value="Toll/interleukin-1 receptor homology (TIR) domain"/>
    <property type="match status" value="1"/>
</dbReference>
<evidence type="ECO:0000256" key="1">
    <source>
        <dbReference type="SAM" id="MobiDB-lite"/>
    </source>
</evidence>
<reference evidence="4" key="1">
    <citation type="submission" date="2016-11" db="UniProtKB">
        <authorList>
            <consortium name="WormBaseParasite"/>
        </authorList>
    </citation>
    <scope>IDENTIFICATION</scope>
</reference>
<evidence type="ECO:0000313" key="4">
    <source>
        <dbReference type="WBParaSite" id="maker-uti_cns_0000280-snap-gene-0.3-mRNA-1"/>
    </source>
</evidence>
<dbReference type="InterPro" id="IPR001660">
    <property type="entry name" value="SAM"/>
</dbReference>
<dbReference type="PROSITE" id="PS50105">
    <property type="entry name" value="SAM_DOMAIN"/>
    <property type="match status" value="1"/>
</dbReference>
<dbReference type="Pfam" id="PF07647">
    <property type="entry name" value="SAM_2"/>
    <property type="match status" value="1"/>
</dbReference>
<dbReference type="AlphaFoldDB" id="A0A1I8FXF5"/>
<dbReference type="InterPro" id="IPR035897">
    <property type="entry name" value="Toll_tir_struct_dom_sf"/>
</dbReference>
<dbReference type="WBParaSite" id="maker-uti_cns_0000280-snap-gene-0.3-mRNA-1">
    <property type="protein sequence ID" value="maker-uti_cns_0000280-snap-gene-0.3-mRNA-1"/>
    <property type="gene ID" value="maker-uti_cns_0000280-snap-gene-0.3"/>
</dbReference>
<evidence type="ECO:0000259" key="2">
    <source>
        <dbReference type="PROSITE" id="PS50105"/>
    </source>
</evidence>
<accession>A0A1I8FXF5</accession>
<feature type="compositionally biased region" description="Low complexity" evidence="1">
    <location>
        <begin position="27"/>
        <end position="44"/>
    </location>
</feature>
<dbReference type="SMART" id="SM00454">
    <property type="entry name" value="SAM"/>
    <property type="match status" value="1"/>
</dbReference>
<dbReference type="Proteomes" id="UP000095280">
    <property type="component" value="Unplaced"/>
</dbReference>
<protein>
    <submittedName>
        <fullName evidence="4">SAM domain-containing protein</fullName>
    </submittedName>
</protein>
<feature type="domain" description="SAM" evidence="2">
    <location>
        <begin position="244"/>
        <end position="309"/>
    </location>
</feature>